<keyword evidence="2" id="KW-1185">Reference proteome</keyword>
<gene>
    <name evidence="1" type="ORF">CI104_03945</name>
</gene>
<name>A0ACA8D299_9ENTR</name>
<sequence>MENIVVVRGYPLNAHFCQCLAHFSRVLEKNDKFAHNQGVVIR</sequence>
<protein>
    <submittedName>
        <fullName evidence="1">Uncharacterized protein</fullName>
    </submittedName>
</protein>
<accession>A0ACA8D299</accession>
<dbReference type="EMBL" id="CP022695">
    <property type="protein sequence ID" value="AST78292.1"/>
    <property type="molecule type" value="Genomic_DNA"/>
</dbReference>
<evidence type="ECO:0000313" key="2">
    <source>
        <dbReference type="Proteomes" id="UP000215286"/>
    </source>
</evidence>
<proteinExistence type="predicted"/>
<organism evidence="1 2">
    <name type="scientific">Citrobacter farmeri</name>
    <dbReference type="NCBI Taxonomy" id="67824"/>
    <lineage>
        <taxon>Bacteria</taxon>
        <taxon>Pseudomonadati</taxon>
        <taxon>Pseudomonadota</taxon>
        <taxon>Gammaproteobacteria</taxon>
        <taxon>Enterobacterales</taxon>
        <taxon>Enterobacteriaceae</taxon>
        <taxon>Citrobacter</taxon>
    </lineage>
</organism>
<reference evidence="1" key="1">
    <citation type="submission" date="2017-08" db="EMBL/GenBank/DDBJ databases">
        <title>Real-time genomic and epidemiological investigation of a multi-institutional outbreak of KPC-producing Enterobacteriaceae reveals complex transmission dynamics and informs management responses.</title>
        <authorList>
            <person name="Kwong J.C."/>
            <person name="Lane C."/>
            <person name="Romanes F."/>
            <person name="Goncalves da Silva A."/>
            <person name="Easton M."/>
            <person name="Cronin K."/>
            <person name="Waters M.J."/>
            <person name="Tomita T."/>
            <person name="Stevens K."/>
            <person name="Schultz M.B."/>
            <person name="Baines S.L."/>
            <person name="Sherry N.L."/>
            <person name="Carter G."/>
            <person name="Mu A."/>
            <person name="Sait M."/>
            <person name="Ballard S.A."/>
            <person name="Seemann T."/>
            <person name="Stinear T.P."/>
            <person name="Howden B.P."/>
        </authorList>
    </citation>
    <scope>NUCLEOTIDE SEQUENCE</scope>
    <source>
        <strain evidence="1">AUSMDU00008141</strain>
    </source>
</reference>
<evidence type="ECO:0000313" key="1">
    <source>
        <dbReference type="EMBL" id="AST78292.1"/>
    </source>
</evidence>
<dbReference type="Proteomes" id="UP000215286">
    <property type="component" value="Chromosome"/>
</dbReference>